<reference evidence="1" key="1">
    <citation type="submission" date="2023-04" db="EMBL/GenBank/DDBJ databases">
        <title>A chromosome-level genome assembly of the parasitoid wasp Eretmocerus hayati.</title>
        <authorList>
            <person name="Zhong Y."/>
            <person name="Liu S."/>
            <person name="Liu Y."/>
        </authorList>
    </citation>
    <scope>NUCLEOTIDE SEQUENCE</scope>
    <source>
        <strain evidence="1">ZJU_SS_LIU_2023</strain>
    </source>
</reference>
<sequence>MDFECLLKRAEEYFPKSSSDENLQRLSHLQIIKNAYQKHTAFSCGFFLQNSIDASQSRYESYYGLDCGTWFAKRLYEIAMQIEKELNNPKPLQMSELDEENFKSAILCHICHGVLLNDRVRDHCHISGSYREPSHSKCNLNFRRTDFYNALTESDVSVDDCIHAQKVWEYFNCVNVLQYSNLYLKIDVLLLCDIFEKFRETYSESYELDPVHYFTLPGLSWDAFLKKLREEGNVKLEKLTDIDQILLIESGIRGGLSVASHHYAAANNPYMKNYDPSKDTDSMNYSIRNINPYTEIMRRDCYEYFDTSNYSIDNPYGIDRVNAKELFKMKDLMGGVIIDEAVFIRSKLYSIKYDSNLFKKVGKGVKKYALKNKITHNDYHLRALFDDELIYCEQRSIRVKSHHVLSVNEKKLAIRSLDDKRYTLDDKLSTLAHGDYRIALMEKNVD</sequence>
<accession>A0ACC2P423</accession>
<name>A0ACC2P423_9HYME</name>
<comment type="caution">
    <text evidence="1">The sequence shown here is derived from an EMBL/GenBank/DDBJ whole genome shotgun (WGS) entry which is preliminary data.</text>
</comment>
<dbReference type="Proteomes" id="UP001239111">
    <property type="component" value="Chromosome 2"/>
</dbReference>
<keyword evidence="2" id="KW-1185">Reference proteome</keyword>
<evidence type="ECO:0000313" key="2">
    <source>
        <dbReference type="Proteomes" id="UP001239111"/>
    </source>
</evidence>
<dbReference type="EMBL" id="CM056742">
    <property type="protein sequence ID" value="KAJ8677187.1"/>
    <property type="molecule type" value="Genomic_DNA"/>
</dbReference>
<protein>
    <submittedName>
        <fullName evidence="1">Uncharacterized protein</fullName>
    </submittedName>
</protein>
<evidence type="ECO:0000313" key="1">
    <source>
        <dbReference type="EMBL" id="KAJ8677187.1"/>
    </source>
</evidence>
<organism evidence="1 2">
    <name type="scientific">Eretmocerus hayati</name>
    <dbReference type="NCBI Taxonomy" id="131215"/>
    <lineage>
        <taxon>Eukaryota</taxon>
        <taxon>Metazoa</taxon>
        <taxon>Ecdysozoa</taxon>
        <taxon>Arthropoda</taxon>
        <taxon>Hexapoda</taxon>
        <taxon>Insecta</taxon>
        <taxon>Pterygota</taxon>
        <taxon>Neoptera</taxon>
        <taxon>Endopterygota</taxon>
        <taxon>Hymenoptera</taxon>
        <taxon>Apocrita</taxon>
        <taxon>Proctotrupomorpha</taxon>
        <taxon>Chalcidoidea</taxon>
        <taxon>Aphelinidae</taxon>
        <taxon>Aphelininae</taxon>
        <taxon>Eretmocerus</taxon>
    </lineage>
</organism>
<gene>
    <name evidence="1" type="ORF">QAD02_012974</name>
</gene>
<proteinExistence type="predicted"/>